<dbReference type="AlphaFoldDB" id="A0A8J3N030"/>
<feature type="transmembrane region" description="Helical" evidence="9">
    <location>
        <begin position="20"/>
        <end position="37"/>
    </location>
</feature>
<sequence>MIWNFHGLTIVGFKLRDPRVFMSCVLIVYTIVGQTILTFDHGWFQILLSLFVACATDMLLNYWKTRQIILPISGVITGLGLGLLVESTSPTLLWPYVVAPILAILSKPFIQVKGRHIFNPSNFGLTVLLLLFPTEVTTTSTQWTGSLVMVAIIFLVGSFSAYRVSRLDLVFSFIGGFCVMAFIEEMIRHNGFALAYGPLLGAGLQLFILSMITDPKTTPATRGQRIIFGLSIAVIDGLLRLVNNQYSPFIALFIVAACFPLYQTVFDAIRAKRYYTGKVIKESEKEQILL</sequence>
<feature type="transmembrane region" description="Helical" evidence="9">
    <location>
        <begin position="169"/>
        <end position="187"/>
    </location>
</feature>
<feature type="transmembrane region" description="Helical" evidence="9">
    <location>
        <begin position="249"/>
        <end position="269"/>
    </location>
</feature>
<keyword evidence="2" id="KW-0597">Phosphoprotein</keyword>
<dbReference type="GO" id="GO:0005886">
    <property type="term" value="C:plasma membrane"/>
    <property type="evidence" value="ECO:0007669"/>
    <property type="project" value="TreeGrafter"/>
</dbReference>
<evidence type="ECO:0000256" key="7">
    <source>
        <dbReference type="ARBA" id="ARBA00022989"/>
    </source>
</evidence>
<evidence type="ECO:0000256" key="8">
    <source>
        <dbReference type="ARBA" id="ARBA00023136"/>
    </source>
</evidence>
<reference evidence="10" key="1">
    <citation type="submission" date="2020-10" db="EMBL/GenBank/DDBJ databases">
        <title>Taxonomic study of unclassified bacteria belonging to the class Ktedonobacteria.</title>
        <authorList>
            <person name="Yabe S."/>
            <person name="Wang C.M."/>
            <person name="Zheng Y."/>
            <person name="Sakai Y."/>
            <person name="Cavaletti L."/>
            <person name="Monciardini P."/>
            <person name="Donadio S."/>
        </authorList>
    </citation>
    <scope>NUCLEOTIDE SEQUENCE</scope>
    <source>
        <strain evidence="10">ID150040</strain>
    </source>
</reference>
<dbReference type="Pfam" id="PF03116">
    <property type="entry name" value="NQR2_RnfD_RnfE"/>
    <property type="match status" value="2"/>
</dbReference>
<accession>A0A8J3N030</accession>
<evidence type="ECO:0000256" key="3">
    <source>
        <dbReference type="ARBA" id="ARBA00022630"/>
    </source>
</evidence>
<keyword evidence="1" id="KW-0813">Transport</keyword>
<feature type="transmembrane region" description="Helical" evidence="9">
    <location>
        <begin position="142"/>
        <end position="162"/>
    </location>
</feature>
<dbReference type="GO" id="GO:0055085">
    <property type="term" value="P:transmembrane transport"/>
    <property type="evidence" value="ECO:0007669"/>
    <property type="project" value="InterPro"/>
</dbReference>
<protein>
    <submittedName>
        <fullName evidence="10">Uncharacterized protein</fullName>
    </submittedName>
</protein>
<feature type="transmembrane region" description="Helical" evidence="9">
    <location>
        <begin position="193"/>
        <end position="213"/>
    </location>
</feature>
<name>A0A8J3N030_9CHLR</name>
<evidence type="ECO:0000256" key="5">
    <source>
        <dbReference type="ARBA" id="ARBA00022692"/>
    </source>
</evidence>
<gene>
    <name evidence="10" type="ORF">KSF_011210</name>
</gene>
<feature type="transmembrane region" description="Helical" evidence="9">
    <location>
        <begin position="91"/>
        <end position="110"/>
    </location>
</feature>
<feature type="transmembrane region" description="Helical" evidence="9">
    <location>
        <begin position="117"/>
        <end position="136"/>
    </location>
</feature>
<keyword evidence="5 9" id="KW-0812">Transmembrane</keyword>
<evidence type="ECO:0000256" key="9">
    <source>
        <dbReference type="SAM" id="Phobius"/>
    </source>
</evidence>
<keyword evidence="7 9" id="KW-1133">Transmembrane helix</keyword>
<dbReference type="PANTHER" id="PTHR30578">
    <property type="entry name" value="ELECTRON TRANSPORT COMPLEX PROTEIN RNFD"/>
    <property type="match status" value="1"/>
</dbReference>
<dbReference type="EMBL" id="BNJK01000001">
    <property type="protein sequence ID" value="GHO91073.1"/>
    <property type="molecule type" value="Genomic_DNA"/>
</dbReference>
<dbReference type="InterPro" id="IPR004338">
    <property type="entry name" value="NqrB/RnfD"/>
</dbReference>
<evidence type="ECO:0000313" key="10">
    <source>
        <dbReference type="EMBL" id="GHO91073.1"/>
    </source>
</evidence>
<keyword evidence="6" id="KW-1278">Translocase</keyword>
<keyword evidence="8 9" id="KW-0472">Membrane</keyword>
<feature type="transmembrane region" description="Helical" evidence="9">
    <location>
        <begin position="68"/>
        <end position="85"/>
    </location>
</feature>
<evidence type="ECO:0000256" key="1">
    <source>
        <dbReference type="ARBA" id="ARBA00022448"/>
    </source>
</evidence>
<evidence type="ECO:0000256" key="6">
    <source>
        <dbReference type="ARBA" id="ARBA00022967"/>
    </source>
</evidence>
<evidence type="ECO:0000256" key="4">
    <source>
        <dbReference type="ARBA" id="ARBA00022643"/>
    </source>
</evidence>
<keyword evidence="3" id="KW-0285">Flavoprotein</keyword>
<proteinExistence type="predicted"/>
<dbReference type="Proteomes" id="UP000597444">
    <property type="component" value="Unassembled WGS sequence"/>
</dbReference>
<dbReference type="RefSeq" id="WP_220201993.1">
    <property type="nucleotide sequence ID" value="NZ_BNJK01000001.1"/>
</dbReference>
<keyword evidence="4" id="KW-0288">FMN</keyword>
<feature type="transmembrane region" description="Helical" evidence="9">
    <location>
        <begin position="43"/>
        <end position="63"/>
    </location>
</feature>
<evidence type="ECO:0000256" key="2">
    <source>
        <dbReference type="ARBA" id="ARBA00022553"/>
    </source>
</evidence>
<evidence type="ECO:0000313" key="11">
    <source>
        <dbReference type="Proteomes" id="UP000597444"/>
    </source>
</evidence>
<keyword evidence="11" id="KW-1185">Reference proteome</keyword>
<organism evidence="10 11">
    <name type="scientific">Reticulibacter mediterranei</name>
    <dbReference type="NCBI Taxonomy" id="2778369"/>
    <lineage>
        <taxon>Bacteria</taxon>
        <taxon>Bacillati</taxon>
        <taxon>Chloroflexota</taxon>
        <taxon>Ktedonobacteria</taxon>
        <taxon>Ktedonobacterales</taxon>
        <taxon>Reticulibacteraceae</taxon>
        <taxon>Reticulibacter</taxon>
    </lineage>
</organism>
<feature type="transmembrane region" description="Helical" evidence="9">
    <location>
        <begin position="225"/>
        <end position="243"/>
    </location>
</feature>
<comment type="caution">
    <text evidence="10">The sequence shown here is derived from an EMBL/GenBank/DDBJ whole genome shotgun (WGS) entry which is preliminary data.</text>
</comment>
<dbReference type="PANTHER" id="PTHR30578:SF0">
    <property type="entry name" value="ION-TRANSLOCATING OXIDOREDUCTASE COMPLEX SUBUNIT D"/>
    <property type="match status" value="1"/>
</dbReference>